<dbReference type="RefSeq" id="WP_354639214.1">
    <property type="nucleotide sequence ID" value="NZ_CP159872.1"/>
</dbReference>
<evidence type="ECO:0000313" key="3">
    <source>
        <dbReference type="EMBL" id="XCM78933.1"/>
    </source>
</evidence>
<dbReference type="AlphaFoldDB" id="A0AAU8JV60"/>
<dbReference type="PANTHER" id="PTHR39335:SF1">
    <property type="entry name" value="BLL4220 PROTEIN"/>
    <property type="match status" value="1"/>
</dbReference>
<feature type="signal peptide" evidence="2">
    <location>
        <begin position="1"/>
        <end position="29"/>
    </location>
</feature>
<protein>
    <recommendedName>
        <fullName evidence="4">Lipoprotein with Yx(FWY)xxD motif</fullName>
    </recommendedName>
</protein>
<feature type="chain" id="PRO_5043728475" description="Lipoprotein with Yx(FWY)xxD motif" evidence="2">
    <location>
        <begin position="30"/>
        <end position="241"/>
    </location>
</feature>
<dbReference type="GO" id="GO:0043448">
    <property type="term" value="P:alkane catabolic process"/>
    <property type="evidence" value="ECO:0007669"/>
    <property type="project" value="TreeGrafter"/>
</dbReference>
<evidence type="ECO:0008006" key="4">
    <source>
        <dbReference type="Google" id="ProtNLM"/>
    </source>
</evidence>
<evidence type="ECO:0000256" key="1">
    <source>
        <dbReference type="SAM" id="MobiDB-lite"/>
    </source>
</evidence>
<dbReference type="KEGG" id="kcm:ABWK59_08340"/>
<dbReference type="Pfam" id="PF03640">
    <property type="entry name" value="Lipoprotein_15"/>
    <property type="match status" value="2"/>
</dbReference>
<feature type="compositionally biased region" description="Low complexity" evidence="1">
    <location>
        <begin position="42"/>
        <end position="116"/>
    </location>
</feature>
<proteinExistence type="predicted"/>
<accession>A0AAU8JV60</accession>
<sequence>MIRTRRSRGLAAVPVAAAALLLAAVSGCAAPPVPNPIPPAPESAAPPAGAAPESAPASAPESAPASATAAAPASGPADAAAGTAPDATAAAASPGAASPAPGASASAGAPDAGAVALPSGPGTTVAMTETEGLGKILVDERGRTLYLFDGDTSTKSTCYEDCTEEWIPLTTAGPPVAGQGVDDGLLGASVRTDGSYQVLYKGHPLYRYAGDAEPGDTNGRGAGYGGSDWFAVDAVGDKVRG</sequence>
<dbReference type="PROSITE" id="PS51257">
    <property type="entry name" value="PROKAR_LIPOPROTEIN"/>
    <property type="match status" value="1"/>
</dbReference>
<dbReference type="InterPro" id="IPR005297">
    <property type="entry name" value="Lipoprotein_repeat"/>
</dbReference>
<dbReference type="PANTHER" id="PTHR39335">
    <property type="entry name" value="BLL4220 PROTEIN"/>
    <property type="match status" value="1"/>
</dbReference>
<dbReference type="EMBL" id="CP159872">
    <property type="protein sequence ID" value="XCM78933.1"/>
    <property type="molecule type" value="Genomic_DNA"/>
</dbReference>
<evidence type="ECO:0000256" key="2">
    <source>
        <dbReference type="SAM" id="SignalP"/>
    </source>
</evidence>
<organism evidence="3">
    <name type="scientific">Kitasatospora camelliae</name>
    <dbReference type="NCBI Taxonomy" id="3156397"/>
    <lineage>
        <taxon>Bacteria</taxon>
        <taxon>Bacillati</taxon>
        <taxon>Actinomycetota</taxon>
        <taxon>Actinomycetes</taxon>
        <taxon>Kitasatosporales</taxon>
        <taxon>Streptomycetaceae</taxon>
        <taxon>Kitasatospora</taxon>
    </lineage>
</organism>
<feature type="region of interest" description="Disordered" evidence="1">
    <location>
        <begin position="38"/>
        <end position="126"/>
    </location>
</feature>
<reference evidence="3" key="1">
    <citation type="submission" date="2024-06" db="EMBL/GenBank/DDBJ databases">
        <title>The genome sequences of Kitasatospora sp. strain HUAS MG31.</title>
        <authorList>
            <person name="Mo P."/>
        </authorList>
    </citation>
    <scope>NUCLEOTIDE SEQUENCE</scope>
    <source>
        <strain evidence="3">HUAS MG31</strain>
    </source>
</reference>
<keyword evidence="2" id="KW-0732">Signal</keyword>
<name>A0AAU8JV60_9ACTN</name>
<gene>
    <name evidence="3" type="ORF">ABWK59_08340</name>
</gene>